<dbReference type="OrthoDB" id="6343426at2759"/>
<keyword evidence="3" id="KW-1185">Reference proteome</keyword>
<name>A0A5N5TG54_9CRUS</name>
<organism evidence="2 3">
    <name type="scientific">Armadillidium nasatum</name>
    <dbReference type="NCBI Taxonomy" id="96803"/>
    <lineage>
        <taxon>Eukaryota</taxon>
        <taxon>Metazoa</taxon>
        <taxon>Ecdysozoa</taxon>
        <taxon>Arthropoda</taxon>
        <taxon>Crustacea</taxon>
        <taxon>Multicrustacea</taxon>
        <taxon>Malacostraca</taxon>
        <taxon>Eumalacostraca</taxon>
        <taxon>Peracarida</taxon>
        <taxon>Isopoda</taxon>
        <taxon>Oniscidea</taxon>
        <taxon>Crinocheta</taxon>
        <taxon>Armadillidiidae</taxon>
        <taxon>Armadillidium</taxon>
    </lineage>
</organism>
<evidence type="ECO:0000313" key="3">
    <source>
        <dbReference type="Proteomes" id="UP000326759"/>
    </source>
</evidence>
<gene>
    <name evidence="2" type="ORF">Anas_10658</name>
</gene>
<feature type="non-terminal residue" evidence="2">
    <location>
        <position position="1"/>
    </location>
</feature>
<feature type="region of interest" description="Disordered" evidence="1">
    <location>
        <begin position="219"/>
        <end position="244"/>
    </location>
</feature>
<evidence type="ECO:0000313" key="2">
    <source>
        <dbReference type="EMBL" id="KAB7505217.1"/>
    </source>
</evidence>
<protein>
    <submittedName>
        <fullName evidence="2">Uncharacterized protein</fullName>
    </submittedName>
</protein>
<sequence>TEFIKFIALKMGDRYLFAHKGTVEEVHLPGKAILTFTVQGEPQRALLWIKCFIHQGKLLEQNDTFFGKLNAGDKICFDCHVYDRESKDNCGWYAPKAWKEVPGEAPPPIPPRIMNQTGYIFELDPGKGVIQFDLNEQEQRVLFLRSKFYNFGKRPGNKHTLSEFLSENDPVQFDAEMCEATLENKMCHWLASLVWKGRKPVGSTPWQLGASGLDELTAEDSASNADREADDDSEFPALSLPPGLTERQGYKAYEASNTPREGIGNVVALINEECGIALWMVRQNTWETVFFHRKNSYLVDTCLSKFDLQESLIAG</sequence>
<comment type="caution">
    <text evidence="2">The sequence shown here is derived from an EMBL/GenBank/DDBJ whole genome shotgun (WGS) entry which is preliminary data.</text>
</comment>
<dbReference type="AlphaFoldDB" id="A0A5N5TG54"/>
<proteinExistence type="predicted"/>
<dbReference type="Proteomes" id="UP000326759">
    <property type="component" value="Unassembled WGS sequence"/>
</dbReference>
<dbReference type="EMBL" id="SEYY01001592">
    <property type="protein sequence ID" value="KAB7505217.1"/>
    <property type="molecule type" value="Genomic_DNA"/>
</dbReference>
<reference evidence="2 3" key="1">
    <citation type="journal article" date="2019" name="PLoS Biol.">
        <title>Sex chromosomes control vertical transmission of feminizing Wolbachia symbionts in an isopod.</title>
        <authorList>
            <person name="Becking T."/>
            <person name="Chebbi M.A."/>
            <person name="Giraud I."/>
            <person name="Moumen B."/>
            <person name="Laverre T."/>
            <person name="Caubet Y."/>
            <person name="Peccoud J."/>
            <person name="Gilbert C."/>
            <person name="Cordaux R."/>
        </authorList>
    </citation>
    <scope>NUCLEOTIDE SEQUENCE [LARGE SCALE GENOMIC DNA]</scope>
    <source>
        <strain evidence="2">ANa2</strain>
        <tissue evidence="2">Whole body excluding digestive tract and cuticle</tissue>
    </source>
</reference>
<accession>A0A5N5TG54</accession>
<evidence type="ECO:0000256" key="1">
    <source>
        <dbReference type="SAM" id="MobiDB-lite"/>
    </source>
</evidence>